<evidence type="ECO:0000313" key="4">
    <source>
        <dbReference type="Proteomes" id="UP000590511"/>
    </source>
</evidence>
<comment type="caution">
    <text evidence="3">The sequence shown here is derived from an EMBL/GenBank/DDBJ whole genome shotgun (WGS) entry which is preliminary data.</text>
</comment>
<evidence type="ECO:0000313" key="5">
    <source>
        <dbReference type="Proteomes" id="UP000631312"/>
    </source>
</evidence>
<sequence length="871" mass="92875">MRHTFRALLSAAVAALSATTVLAGLPATPAQAATYDSLPLSAWSYTDRAQPTTPSPNPAGDFLIGSSEEHTGRAYFTFDLTPLKGQVLHRVTFYTSERTVNDCSRVAPIEVWRTRKVTETTTWQNPPKELELLAERSYGKGVICPGAYLGIDMIPAIQAAFARGEKKLTIEVRINATAEGDTGVGRTMTQAKMSYAANHAPRVSELKLKYPDAGCGKPEKHPTAGNWMRVQATVTDADPNDHPQIVYAYWPVNRPDQRKESSSPSLGLSGVEDGTVVAWTAQGRDYDDAGPWGRTCYFTVDTVAPATSPVVSSKKYPSEDYPGTGGPGVPGTFVFDAAGDVDTVGFDWTLMDNSLLQSVTPNHPGGRAKVTITPATWGPGRLKVAARDAAGNRGPWVEYRYQVRNTAPFAEIEMNGVGLTSHITLTSQAADVTAFGYTVDGGPETRVPAVDRQGKGDLVFTSTGYKTVLSRAYAGNRMIGSNSVQLYVTDAPKVTSAEFDWPSDPVEGVAGSFTFTPRTTGVVSYLYDFGDGVQHSIDAGPDGTAVPAWTPPKSGYITITVYSVDGSGNRSLPARKSFSVISARPTVNVNAIGAHVGDPISVMVWSYRPNAVGIVYSFDGGPQQTIDGSQAYFDVVATHPGDSVLTVWAKLDDGTLSPPAEEIIHLDDAPKVTAQGPFGAEAVFGRPVSFTFTAIQAGATTFRYTVGSVYDGAEHLQRTVPVGPDGTATISYDVPDGWGDGTVDVASLAADGTVSDTGAFSVPARNPNVEVFNPWPADLPPGDAMGGPGIPGQFGFFAWDLNEVTTKFLWSVDDGPVQEVLYDPWSWETVASYTPDRAGDHTLHVQREFTDGSRSPLVAVPFRVGNEVAPA</sequence>
<dbReference type="RefSeq" id="WP_188122319.1">
    <property type="nucleotide sequence ID" value="NZ_BOMP01000031.1"/>
</dbReference>
<dbReference type="EMBL" id="BOMP01000031">
    <property type="protein sequence ID" value="GIE39008.1"/>
    <property type="molecule type" value="Genomic_DNA"/>
</dbReference>
<dbReference type="Proteomes" id="UP000590511">
    <property type="component" value="Unassembled WGS sequence"/>
</dbReference>
<accession>A0A7W7HGH1</accession>
<evidence type="ECO:0000313" key="2">
    <source>
        <dbReference type="EMBL" id="GIE39008.1"/>
    </source>
</evidence>
<keyword evidence="1" id="KW-0732">Signal</keyword>
<dbReference type="AlphaFoldDB" id="A0A7W7HGH1"/>
<organism evidence="3 4">
    <name type="scientific">Actinoplanes lobatus</name>
    <dbReference type="NCBI Taxonomy" id="113568"/>
    <lineage>
        <taxon>Bacteria</taxon>
        <taxon>Bacillati</taxon>
        <taxon>Actinomycetota</taxon>
        <taxon>Actinomycetes</taxon>
        <taxon>Micromonosporales</taxon>
        <taxon>Micromonosporaceae</taxon>
        <taxon>Actinoplanes</taxon>
    </lineage>
</organism>
<dbReference type="EMBL" id="JACHNC010000001">
    <property type="protein sequence ID" value="MBB4750103.1"/>
    <property type="molecule type" value="Genomic_DNA"/>
</dbReference>
<evidence type="ECO:0008006" key="6">
    <source>
        <dbReference type="Google" id="ProtNLM"/>
    </source>
</evidence>
<reference evidence="3 4" key="1">
    <citation type="submission" date="2020-08" db="EMBL/GenBank/DDBJ databases">
        <title>Sequencing the genomes of 1000 actinobacteria strains.</title>
        <authorList>
            <person name="Klenk H.-P."/>
        </authorList>
    </citation>
    <scope>NUCLEOTIDE SEQUENCE [LARGE SCALE GENOMIC DNA]</scope>
    <source>
        <strain evidence="3 4">DSM 43150</strain>
    </source>
</reference>
<evidence type="ECO:0000256" key="1">
    <source>
        <dbReference type="SAM" id="SignalP"/>
    </source>
</evidence>
<keyword evidence="5" id="KW-1185">Reference proteome</keyword>
<reference evidence="2 5" key="2">
    <citation type="submission" date="2021-01" db="EMBL/GenBank/DDBJ databases">
        <title>Whole genome shotgun sequence of Actinoplanes lobatus NBRC 12513.</title>
        <authorList>
            <person name="Komaki H."/>
            <person name="Tamura T."/>
        </authorList>
    </citation>
    <scope>NUCLEOTIDE SEQUENCE [LARGE SCALE GENOMIC DNA]</scope>
    <source>
        <strain evidence="2 5">NBRC 12513</strain>
    </source>
</reference>
<feature type="chain" id="PRO_5039540010" description="PKD domain-containing protein" evidence="1">
    <location>
        <begin position="24"/>
        <end position="871"/>
    </location>
</feature>
<evidence type="ECO:0000313" key="3">
    <source>
        <dbReference type="EMBL" id="MBB4750103.1"/>
    </source>
</evidence>
<proteinExistence type="predicted"/>
<protein>
    <recommendedName>
        <fullName evidence="6">PKD domain-containing protein</fullName>
    </recommendedName>
</protein>
<feature type="signal peptide" evidence="1">
    <location>
        <begin position="1"/>
        <end position="23"/>
    </location>
</feature>
<name>A0A7W7HGH1_9ACTN</name>
<gene>
    <name evidence="2" type="ORF">Alo02nite_19060</name>
    <name evidence="3" type="ORF">BJ964_004264</name>
</gene>
<dbReference type="Proteomes" id="UP000631312">
    <property type="component" value="Unassembled WGS sequence"/>
</dbReference>